<evidence type="ECO:0000256" key="3">
    <source>
        <dbReference type="ARBA" id="ARBA00023121"/>
    </source>
</evidence>
<dbReference type="RefSeq" id="WP_231438286.1">
    <property type="nucleotide sequence ID" value="NZ_JAJOMB010000001.1"/>
</dbReference>
<keyword evidence="6" id="KW-1185">Reference proteome</keyword>
<evidence type="ECO:0000256" key="1">
    <source>
        <dbReference type="ARBA" id="ARBA00004255"/>
    </source>
</evidence>
<sequence>MSLICEELFLLLTTDTGVREGFGTQRGIGLTAAVVADLAAAGRVTFDGTKHQRVQVTDPAPPGDPVLDTALARLVELDGKPFAQLVRDRKLNPEKAVGERLAEKGVLNLREALLGGLVPAKYPTLDPGPEQDLRARLRQTLDGGPVAEHDVTILSILLALSVHKTVLGRDLPGRSARDLRDQIRALAAESPAGDAVAAAMRSLAAVGAMGAISS</sequence>
<comment type="caution">
    <text evidence="5">The sequence shown here is derived from an EMBL/GenBank/DDBJ whole genome shotgun (WGS) entry which is preliminary data.</text>
</comment>
<evidence type="ECO:0000256" key="4">
    <source>
        <dbReference type="ARBA" id="ARBA00023136"/>
    </source>
</evidence>
<dbReference type="InterPro" id="IPR008628">
    <property type="entry name" value="GPP34-like"/>
</dbReference>
<keyword evidence="2" id="KW-0333">Golgi apparatus</keyword>
<comment type="subcellular location">
    <subcellularLocation>
        <location evidence="1">Golgi apparatus membrane</location>
        <topology evidence="1">Peripheral membrane protein</topology>
        <orientation evidence="1">Cytoplasmic side</orientation>
    </subcellularLocation>
</comment>
<keyword evidence="4" id="KW-0472">Membrane</keyword>
<dbReference type="EMBL" id="JAJOMB010000001">
    <property type="protein sequence ID" value="MCD5309359.1"/>
    <property type="molecule type" value="Genomic_DNA"/>
</dbReference>
<accession>A0A9X1N8S0</accession>
<keyword evidence="3" id="KW-0446">Lipid-binding</keyword>
<dbReference type="GO" id="GO:0005737">
    <property type="term" value="C:cytoplasm"/>
    <property type="evidence" value="ECO:0007669"/>
    <property type="project" value="UniProtKB-ARBA"/>
</dbReference>
<dbReference type="GO" id="GO:0012505">
    <property type="term" value="C:endomembrane system"/>
    <property type="evidence" value="ECO:0007669"/>
    <property type="project" value="UniProtKB-ARBA"/>
</dbReference>
<name>A0A9X1N8S0_9ACTN</name>
<dbReference type="AlphaFoldDB" id="A0A9X1N8S0"/>
<dbReference type="Gene3D" id="1.10.3630.10">
    <property type="entry name" value="yeast vps74-n-term truncation variant domain like"/>
    <property type="match status" value="1"/>
</dbReference>
<dbReference type="Pfam" id="PF05719">
    <property type="entry name" value="GPP34"/>
    <property type="match status" value="1"/>
</dbReference>
<evidence type="ECO:0000313" key="5">
    <source>
        <dbReference type="EMBL" id="MCD5309359.1"/>
    </source>
</evidence>
<reference evidence="5" key="1">
    <citation type="submission" date="2021-11" db="EMBL/GenBank/DDBJ databases">
        <title>Streptomyces corallinus and Kineosporia corallina sp. nov., two new coral-derived marine actinobacteria.</title>
        <authorList>
            <person name="Buangrab K."/>
            <person name="Sutthacheep M."/>
            <person name="Yeemin T."/>
            <person name="Harunari E."/>
            <person name="Igarashi Y."/>
            <person name="Sripreechasak P."/>
            <person name="Kanchanasin P."/>
            <person name="Tanasupawat S."/>
            <person name="Phongsopitanun W."/>
        </authorList>
    </citation>
    <scope>NUCLEOTIDE SEQUENCE</scope>
    <source>
        <strain evidence="5">JCM 31032</strain>
    </source>
</reference>
<dbReference type="InterPro" id="IPR038261">
    <property type="entry name" value="GPP34-like_sf"/>
</dbReference>
<dbReference type="Proteomes" id="UP001138997">
    <property type="component" value="Unassembled WGS sequence"/>
</dbReference>
<dbReference type="GO" id="GO:0070273">
    <property type="term" value="F:phosphatidylinositol-4-phosphate binding"/>
    <property type="evidence" value="ECO:0007669"/>
    <property type="project" value="InterPro"/>
</dbReference>
<gene>
    <name evidence="5" type="ORF">LR394_00500</name>
</gene>
<evidence type="ECO:0000256" key="2">
    <source>
        <dbReference type="ARBA" id="ARBA00023034"/>
    </source>
</evidence>
<organism evidence="5 6">
    <name type="scientific">Kineosporia babensis</name>
    <dbReference type="NCBI Taxonomy" id="499548"/>
    <lineage>
        <taxon>Bacteria</taxon>
        <taxon>Bacillati</taxon>
        <taxon>Actinomycetota</taxon>
        <taxon>Actinomycetes</taxon>
        <taxon>Kineosporiales</taxon>
        <taxon>Kineosporiaceae</taxon>
        <taxon>Kineosporia</taxon>
    </lineage>
</organism>
<protein>
    <submittedName>
        <fullName evidence="5">GPP34 family phosphoprotein</fullName>
    </submittedName>
</protein>
<proteinExistence type="predicted"/>
<evidence type="ECO:0000313" key="6">
    <source>
        <dbReference type="Proteomes" id="UP001138997"/>
    </source>
</evidence>